<dbReference type="eggNOG" id="KOG1048">
    <property type="taxonomic scope" value="Eukaryota"/>
</dbReference>
<dbReference type="AlphaFoldDB" id="A0A1X7TN70"/>
<proteinExistence type="predicted"/>
<dbReference type="InterPro" id="IPR038905">
    <property type="entry name" value="ARMC2"/>
</dbReference>
<feature type="compositionally biased region" description="Basic and acidic residues" evidence="1">
    <location>
        <begin position="207"/>
        <end position="220"/>
    </location>
</feature>
<evidence type="ECO:0008006" key="4">
    <source>
        <dbReference type="Google" id="ProtNLM"/>
    </source>
</evidence>
<dbReference type="OrthoDB" id="247006at2759"/>
<dbReference type="Gene3D" id="1.25.10.10">
    <property type="entry name" value="Leucine-rich Repeat Variant"/>
    <property type="match status" value="2"/>
</dbReference>
<dbReference type="SMART" id="SM00185">
    <property type="entry name" value="ARM"/>
    <property type="match status" value="5"/>
</dbReference>
<dbReference type="GO" id="GO:0044782">
    <property type="term" value="P:cilium organization"/>
    <property type="evidence" value="ECO:0007669"/>
    <property type="project" value="TreeGrafter"/>
</dbReference>
<dbReference type="EnsemblMetazoa" id="XM_020003098.1">
    <property type="protein sequence ID" value="XP_019858657.1"/>
    <property type="gene ID" value="LOC105314600"/>
</dbReference>
<feature type="region of interest" description="Disordered" evidence="1">
    <location>
        <begin position="47"/>
        <end position="235"/>
    </location>
</feature>
<sequence>MATRSVKKRGERKAQETPFYLLPDKVLASSQIIDEARRSLHAVPVRRPFTPATDGRHLFSGNRRSVLSRSNETDREGRPPSVFSMSSSKYYNEEMTSRPTSKQRLSPIINEDLLLPQAPAPSSTDISLQPSVASLSPPPPPHSKPSLPELKASSSSPPTSRSRITRSAGKERERGAMETKRYNSGDSSKRKNHTNDTSSLTNVATERTNKTEETKIKESTTARTAPTDKPVAARAHTGQIWEVELKPLLDRLDPKATTSSSDSLLIDACTEVWVLLEKHSLLGKGLGGKRRSALLKSLFALLGHKEPKLLLILAKIILALQVTGSNLLNVSKLIFSLSRDENNDQLFCKENITIHILSVLSSIDPVVHHDTLVYLLGSIKLLASNPQLRDELIQHNCIETIAHCLKKCTEIVVSNDTNSVRTADVLVQLISGLRNLSDSVVVYDQFLAHSIPLYISLILQQHINNTELVFNISRLLSKLSLVDRCCTAIGEIKLCTSLLPTALTTHIQQEDIVLRVCFILSNISTVASNASVYTDQSLIKALELLLNHYTQSLSDGGREEGDSTKTIDVLIKSVSLIANMSVHSSFANEVNTNQEIMNQLIAILELSDTSSEELTVNTLTAINNLSFHSQDAVLQYKQQLIQIILQYLVPDSQSVMLESIRVLGNLTRDKSVRDLISDMRIDEILLTLLDSKHVELVYAVCGVLVNVTMEPGGQCIHVFKNNNGVKKLLDVLSHFSRQDWLLSSLACKVLWNYSEGMTNINEHYTEEEVITLFHLLEEYLDPATAFFDCMNDEEEEEVTDDVSDRLWTNEFVPVATQIITKLQQQQRLVT</sequence>
<dbReference type="KEGG" id="aqu:105314600"/>
<name>A0A1X7TN70_AMPQE</name>
<dbReference type="PANTHER" id="PTHR21356">
    <property type="entry name" value="ARMADILLO REPEAT CONTAINING 2"/>
    <property type="match status" value="1"/>
</dbReference>
<protein>
    <recommendedName>
        <fullName evidence="4">Armadillo repeat-containing domain-containing protein</fullName>
    </recommendedName>
</protein>
<evidence type="ECO:0000256" key="1">
    <source>
        <dbReference type="SAM" id="MobiDB-lite"/>
    </source>
</evidence>
<organism evidence="2">
    <name type="scientific">Amphimedon queenslandica</name>
    <name type="common">Sponge</name>
    <dbReference type="NCBI Taxonomy" id="400682"/>
    <lineage>
        <taxon>Eukaryota</taxon>
        <taxon>Metazoa</taxon>
        <taxon>Porifera</taxon>
        <taxon>Demospongiae</taxon>
        <taxon>Heteroscleromorpha</taxon>
        <taxon>Haplosclerida</taxon>
        <taxon>Niphatidae</taxon>
        <taxon>Amphimedon</taxon>
    </lineage>
</organism>
<dbReference type="STRING" id="400682.A0A1X7TN70"/>
<evidence type="ECO:0000313" key="3">
    <source>
        <dbReference type="Proteomes" id="UP000007879"/>
    </source>
</evidence>
<reference evidence="3" key="1">
    <citation type="journal article" date="2010" name="Nature">
        <title>The Amphimedon queenslandica genome and the evolution of animal complexity.</title>
        <authorList>
            <person name="Srivastava M."/>
            <person name="Simakov O."/>
            <person name="Chapman J."/>
            <person name="Fahey B."/>
            <person name="Gauthier M.E."/>
            <person name="Mitros T."/>
            <person name="Richards G.S."/>
            <person name="Conaco C."/>
            <person name="Dacre M."/>
            <person name="Hellsten U."/>
            <person name="Larroux C."/>
            <person name="Putnam N.H."/>
            <person name="Stanke M."/>
            <person name="Adamska M."/>
            <person name="Darling A."/>
            <person name="Degnan S.M."/>
            <person name="Oakley T.H."/>
            <person name="Plachetzki D.C."/>
            <person name="Zhai Y."/>
            <person name="Adamski M."/>
            <person name="Calcino A."/>
            <person name="Cummins S.F."/>
            <person name="Goodstein D.M."/>
            <person name="Harris C."/>
            <person name="Jackson D.J."/>
            <person name="Leys S.P."/>
            <person name="Shu S."/>
            <person name="Woodcroft B.J."/>
            <person name="Vervoort M."/>
            <person name="Kosik K.S."/>
            <person name="Manning G."/>
            <person name="Degnan B.M."/>
            <person name="Rokhsar D.S."/>
        </authorList>
    </citation>
    <scope>NUCLEOTIDE SEQUENCE [LARGE SCALE GENOMIC DNA]</scope>
</reference>
<feature type="compositionally biased region" description="Polar residues" evidence="1">
    <location>
        <begin position="195"/>
        <end position="204"/>
    </location>
</feature>
<dbReference type="Proteomes" id="UP000007879">
    <property type="component" value="Unassembled WGS sequence"/>
</dbReference>
<dbReference type="InParanoid" id="A0A1X7TN70"/>
<dbReference type="PANTHER" id="PTHR21356:SF1">
    <property type="entry name" value="ARMADILLO REPEAT-CONTAINING PROTEIN 2"/>
    <property type="match status" value="1"/>
</dbReference>
<gene>
    <name evidence="2" type="primary">105314600</name>
</gene>
<dbReference type="InterPro" id="IPR011989">
    <property type="entry name" value="ARM-like"/>
</dbReference>
<keyword evidence="3" id="KW-1185">Reference proteome</keyword>
<evidence type="ECO:0000313" key="2">
    <source>
        <dbReference type="EnsemblMetazoa" id="Aqu2.1.16418_001"/>
    </source>
</evidence>
<reference evidence="2" key="2">
    <citation type="submission" date="2017-05" db="UniProtKB">
        <authorList>
            <consortium name="EnsemblMetazoa"/>
        </authorList>
    </citation>
    <scope>IDENTIFICATION</scope>
</reference>
<feature type="compositionally biased region" description="Basic and acidic residues" evidence="1">
    <location>
        <begin position="168"/>
        <end position="189"/>
    </location>
</feature>
<dbReference type="SUPFAM" id="SSF48371">
    <property type="entry name" value="ARM repeat"/>
    <property type="match status" value="1"/>
</dbReference>
<dbReference type="EnsemblMetazoa" id="Aqu2.1.16418_001">
    <property type="protein sequence ID" value="Aqu2.1.16418_001"/>
    <property type="gene ID" value="Aqu2.1.16418"/>
</dbReference>
<accession>A0A1X7TN70</accession>
<dbReference type="InterPro" id="IPR000225">
    <property type="entry name" value="Armadillo"/>
</dbReference>
<feature type="compositionally biased region" description="Low complexity" evidence="1">
    <location>
        <begin position="144"/>
        <end position="167"/>
    </location>
</feature>
<dbReference type="InterPro" id="IPR016024">
    <property type="entry name" value="ARM-type_fold"/>
</dbReference>